<dbReference type="EMBL" id="JAAXOT010000009">
    <property type="protein sequence ID" value="NKY58299.1"/>
    <property type="molecule type" value="Genomic_DNA"/>
</dbReference>
<accession>A0A846YN13</accession>
<keyword evidence="3" id="KW-1185">Reference proteome</keyword>
<evidence type="ECO:0000313" key="2">
    <source>
        <dbReference type="EMBL" id="NKY58299.1"/>
    </source>
</evidence>
<feature type="region of interest" description="Disordered" evidence="1">
    <location>
        <begin position="1"/>
        <end position="24"/>
    </location>
</feature>
<evidence type="ECO:0000313" key="3">
    <source>
        <dbReference type="Proteomes" id="UP000570678"/>
    </source>
</evidence>
<proteinExistence type="predicted"/>
<dbReference type="Proteomes" id="UP000570678">
    <property type="component" value="Unassembled WGS sequence"/>
</dbReference>
<gene>
    <name evidence="2" type="ORF">HGA15_19580</name>
</gene>
<comment type="caution">
    <text evidence="2">The sequence shown here is derived from an EMBL/GenBank/DDBJ whole genome shotgun (WGS) entry which is preliminary data.</text>
</comment>
<feature type="compositionally biased region" description="Acidic residues" evidence="1">
    <location>
        <begin position="14"/>
        <end position="24"/>
    </location>
</feature>
<reference evidence="2 3" key="1">
    <citation type="submission" date="2020-04" db="EMBL/GenBank/DDBJ databases">
        <title>MicrobeNet Type strains.</title>
        <authorList>
            <person name="Nicholson A.C."/>
        </authorList>
    </citation>
    <scope>NUCLEOTIDE SEQUENCE [LARGE SCALE GENOMIC DNA]</scope>
    <source>
        <strain evidence="2 3">JCM 3332</strain>
    </source>
</reference>
<name>A0A846YN13_9NOCA</name>
<dbReference type="RefSeq" id="WP_062979096.1">
    <property type="nucleotide sequence ID" value="NZ_JAAXOT010000009.1"/>
</dbReference>
<evidence type="ECO:0000256" key="1">
    <source>
        <dbReference type="SAM" id="MobiDB-lite"/>
    </source>
</evidence>
<protein>
    <submittedName>
        <fullName evidence="2">Uncharacterized protein</fullName>
    </submittedName>
</protein>
<sequence>MDSSSRSETFEGAAEGDNEPEGCADPDLFECTNVDYGVIRPLRETPPEYAAVYERRGLKVPFARSRYDPASLWPYLPRGIHERHAKSHGYFWLPCPLCRRYYGGHEIVDSIPHEDDSSSATTICPACSARRNGGMV</sequence>
<dbReference type="AlphaFoldDB" id="A0A846YN13"/>
<organism evidence="2 3">
    <name type="scientific">Nocardia flavorosea</name>
    <dbReference type="NCBI Taxonomy" id="53429"/>
    <lineage>
        <taxon>Bacteria</taxon>
        <taxon>Bacillati</taxon>
        <taxon>Actinomycetota</taxon>
        <taxon>Actinomycetes</taxon>
        <taxon>Mycobacteriales</taxon>
        <taxon>Nocardiaceae</taxon>
        <taxon>Nocardia</taxon>
    </lineage>
</organism>